<sequence>MKYLSKLFFVVYLIITKRKRANELAKYSSTGSNSEQRKLLWVEYAVMENGKIIGAYFNLIKIHGSMVMSRIKTRLRNSKEEDKFATLSMREKQEAAY</sequence>
<dbReference type="Proteomes" id="UP000183832">
    <property type="component" value="Unassembled WGS sequence"/>
</dbReference>
<keyword evidence="2" id="KW-1185">Reference proteome</keyword>
<gene>
    <name evidence="1" type="ORF">CLUMA_CG008753</name>
</gene>
<dbReference type="AlphaFoldDB" id="A0A1J1I9R7"/>
<evidence type="ECO:0000313" key="2">
    <source>
        <dbReference type="Proteomes" id="UP000183832"/>
    </source>
</evidence>
<reference evidence="1 2" key="1">
    <citation type="submission" date="2015-04" db="EMBL/GenBank/DDBJ databases">
        <authorList>
            <person name="Syromyatnikov M.Y."/>
            <person name="Popov V.N."/>
        </authorList>
    </citation>
    <scope>NUCLEOTIDE SEQUENCE [LARGE SCALE GENOMIC DNA]</scope>
</reference>
<accession>A0A1J1I9R7</accession>
<dbReference type="EMBL" id="CVRI01000041">
    <property type="protein sequence ID" value="CRK95177.1"/>
    <property type="molecule type" value="Genomic_DNA"/>
</dbReference>
<organism evidence="1 2">
    <name type="scientific">Clunio marinus</name>
    <dbReference type="NCBI Taxonomy" id="568069"/>
    <lineage>
        <taxon>Eukaryota</taxon>
        <taxon>Metazoa</taxon>
        <taxon>Ecdysozoa</taxon>
        <taxon>Arthropoda</taxon>
        <taxon>Hexapoda</taxon>
        <taxon>Insecta</taxon>
        <taxon>Pterygota</taxon>
        <taxon>Neoptera</taxon>
        <taxon>Endopterygota</taxon>
        <taxon>Diptera</taxon>
        <taxon>Nematocera</taxon>
        <taxon>Chironomoidea</taxon>
        <taxon>Chironomidae</taxon>
        <taxon>Clunio</taxon>
    </lineage>
</organism>
<proteinExistence type="predicted"/>
<name>A0A1J1I9R7_9DIPT</name>
<evidence type="ECO:0000313" key="1">
    <source>
        <dbReference type="EMBL" id="CRK95177.1"/>
    </source>
</evidence>
<protein>
    <submittedName>
        <fullName evidence="1">CLUMA_CG008753, isoform A</fullName>
    </submittedName>
</protein>